<sequence length="388" mass="42583">MRLKRFKIIVYFICVMLISSNCCLFVYGQEFEVNARSAILMDAGSGKIIYEKNIHDKLPPASVTKVMTMLLAMEAIDKGSISLEDQVLISERAASMGGSQLYLEPGEEKSVNDLLKGIAVASANDGCVALGEHISGTEEMFVKRMNERAKELGMSDTQFMNTNGLPQEGHYSSAYDIALMSKELLKYPKIHDYLTIWMSSMKVGLANKKQTSLQLTNTNKLIRTYPGANGIKTGYTSDAKYCLSASAKKNGFNLITVILGSPTSKIRFSEATGLLNYGFAAYSTVPIAKKNQMIEPLVVEKGKEAKVNAVAKDDLSALVKKGEESKVQKEIILPKSIKAPFKANEKVGEIILKKDGQEIGRVDIVTQSEVTSASALNMFQKMIIKTIQ</sequence>
<evidence type="ECO:0000256" key="9">
    <source>
        <dbReference type="ARBA" id="ARBA00022960"/>
    </source>
</evidence>
<feature type="active site" description="Acyl-ester intermediate" evidence="13">
    <location>
        <position position="62"/>
    </location>
</feature>
<dbReference type="InterPro" id="IPR012338">
    <property type="entry name" value="Beta-lactam/transpept-like"/>
</dbReference>
<comment type="similarity">
    <text evidence="3 15">Belongs to the peptidase S11 family.</text>
</comment>
<dbReference type="GO" id="GO:0009002">
    <property type="term" value="F:serine-type D-Ala-D-Ala carboxypeptidase activity"/>
    <property type="evidence" value="ECO:0007669"/>
    <property type="project" value="UniProtKB-EC"/>
</dbReference>
<comment type="pathway">
    <text evidence="2">Cell wall biogenesis; peptidoglycan biosynthesis.</text>
</comment>
<evidence type="ECO:0000313" key="18">
    <source>
        <dbReference type="EMBL" id="TCO79828.1"/>
    </source>
</evidence>
<feature type="active site" evidence="13">
    <location>
        <position position="122"/>
    </location>
</feature>
<keyword evidence="6" id="KW-0645">Protease</keyword>
<evidence type="ECO:0000256" key="1">
    <source>
        <dbReference type="ARBA" id="ARBA00003217"/>
    </source>
</evidence>
<dbReference type="Gene3D" id="2.60.410.10">
    <property type="entry name" value="D-Ala-D-Ala carboxypeptidase, C-terminal domain"/>
    <property type="match status" value="1"/>
</dbReference>
<evidence type="ECO:0000313" key="19">
    <source>
        <dbReference type="Proteomes" id="UP000294919"/>
    </source>
</evidence>
<dbReference type="Gene3D" id="3.40.710.10">
    <property type="entry name" value="DD-peptidase/beta-lactamase superfamily"/>
    <property type="match status" value="1"/>
</dbReference>
<feature type="binding site" evidence="14">
    <location>
        <position position="232"/>
    </location>
    <ligand>
        <name>substrate</name>
    </ligand>
</feature>
<evidence type="ECO:0000256" key="4">
    <source>
        <dbReference type="ARBA" id="ARBA00012448"/>
    </source>
</evidence>
<dbReference type="InterPro" id="IPR012907">
    <property type="entry name" value="Peptidase_S11_C"/>
</dbReference>
<accession>A0A4R2LAM8</accession>
<dbReference type="InterPro" id="IPR001967">
    <property type="entry name" value="Peptidase_S11_N"/>
</dbReference>
<dbReference type="SUPFAM" id="SSF69189">
    <property type="entry name" value="Penicillin-binding protein associated domain"/>
    <property type="match status" value="1"/>
</dbReference>
<evidence type="ECO:0000256" key="16">
    <source>
        <dbReference type="SAM" id="Phobius"/>
    </source>
</evidence>
<feature type="transmembrane region" description="Helical" evidence="16">
    <location>
        <begin position="9"/>
        <end position="28"/>
    </location>
</feature>
<evidence type="ECO:0000259" key="17">
    <source>
        <dbReference type="SMART" id="SM00936"/>
    </source>
</evidence>
<protein>
    <recommendedName>
        <fullName evidence="4">serine-type D-Ala-D-Ala carboxypeptidase</fullName>
        <ecNumber evidence="4">3.4.16.4</ecNumber>
    </recommendedName>
</protein>
<keyword evidence="16" id="KW-0812">Transmembrane</keyword>
<evidence type="ECO:0000256" key="11">
    <source>
        <dbReference type="ARBA" id="ARBA00023316"/>
    </source>
</evidence>
<dbReference type="InterPro" id="IPR037167">
    <property type="entry name" value="Peptidase_S11_C_sf"/>
</dbReference>
<dbReference type="Pfam" id="PF07943">
    <property type="entry name" value="PBP5_C"/>
    <property type="match status" value="1"/>
</dbReference>
<evidence type="ECO:0000256" key="10">
    <source>
        <dbReference type="ARBA" id="ARBA00022984"/>
    </source>
</evidence>
<dbReference type="InterPro" id="IPR015956">
    <property type="entry name" value="Peniciliin-bd_prot_C_sf"/>
</dbReference>
<evidence type="ECO:0000256" key="8">
    <source>
        <dbReference type="ARBA" id="ARBA00022801"/>
    </source>
</evidence>
<evidence type="ECO:0000256" key="12">
    <source>
        <dbReference type="ARBA" id="ARBA00034000"/>
    </source>
</evidence>
<dbReference type="Pfam" id="PF00768">
    <property type="entry name" value="Peptidase_S11"/>
    <property type="match status" value="1"/>
</dbReference>
<evidence type="ECO:0000256" key="2">
    <source>
        <dbReference type="ARBA" id="ARBA00004752"/>
    </source>
</evidence>
<keyword evidence="8" id="KW-0378">Hydrolase</keyword>
<dbReference type="GO" id="GO:0006508">
    <property type="term" value="P:proteolysis"/>
    <property type="evidence" value="ECO:0007669"/>
    <property type="project" value="UniProtKB-KW"/>
</dbReference>
<dbReference type="RefSeq" id="WP_132241527.1">
    <property type="nucleotide sequence ID" value="NZ_SLWV01000001.1"/>
</dbReference>
<keyword evidence="19" id="KW-1185">Reference proteome</keyword>
<proteinExistence type="inferred from homology"/>
<keyword evidence="11" id="KW-0961">Cell wall biogenesis/degradation</keyword>
<reference evidence="18 19" key="1">
    <citation type="submission" date="2019-03" db="EMBL/GenBank/DDBJ databases">
        <title>Genomic Encyclopedia of Type Strains, Phase IV (KMG-IV): sequencing the most valuable type-strain genomes for metagenomic binning, comparative biology and taxonomic classification.</title>
        <authorList>
            <person name="Goeker M."/>
        </authorList>
    </citation>
    <scope>NUCLEOTIDE SEQUENCE [LARGE SCALE GENOMIC DNA]</scope>
    <source>
        <strain evidence="18 19">DSM 102940</strain>
    </source>
</reference>
<keyword evidence="5 18" id="KW-0121">Carboxypeptidase</keyword>
<dbReference type="GO" id="GO:0009252">
    <property type="term" value="P:peptidoglycan biosynthetic process"/>
    <property type="evidence" value="ECO:0007669"/>
    <property type="project" value="UniProtKB-UniPathway"/>
</dbReference>
<keyword evidence="7" id="KW-0732">Signal</keyword>
<evidence type="ECO:0000256" key="14">
    <source>
        <dbReference type="PIRSR" id="PIRSR618044-2"/>
    </source>
</evidence>
<dbReference type="PANTHER" id="PTHR21581:SF6">
    <property type="entry name" value="TRAFFICKING PROTEIN PARTICLE COMPLEX SUBUNIT 12"/>
    <property type="match status" value="1"/>
</dbReference>
<keyword evidence="16" id="KW-0472">Membrane</keyword>
<keyword evidence="10" id="KW-0573">Peptidoglycan synthesis</keyword>
<dbReference type="PRINTS" id="PR00725">
    <property type="entry name" value="DADACBPTASE1"/>
</dbReference>
<dbReference type="Proteomes" id="UP000294919">
    <property type="component" value="Unassembled WGS sequence"/>
</dbReference>
<dbReference type="OrthoDB" id="9791132at2"/>
<dbReference type="UniPathway" id="UPA00219"/>
<evidence type="ECO:0000256" key="15">
    <source>
        <dbReference type="RuleBase" id="RU004016"/>
    </source>
</evidence>
<comment type="function">
    <text evidence="1">Removes C-terminal D-alanyl residues from sugar-peptide cell wall precursors.</text>
</comment>
<evidence type="ECO:0000256" key="13">
    <source>
        <dbReference type="PIRSR" id="PIRSR618044-1"/>
    </source>
</evidence>
<feature type="active site" description="Proton acceptor" evidence="13">
    <location>
        <position position="65"/>
    </location>
</feature>
<evidence type="ECO:0000256" key="3">
    <source>
        <dbReference type="ARBA" id="ARBA00007164"/>
    </source>
</evidence>
<dbReference type="SUPFAM" id="SSF56601">
    <property type="entry name" value="beta-lactamase/transpeptidase-like"/>
    <property type="match status" value="1"/>
</dbReference>
<name>A0A4R2LAM8_9FIRM</name>
<dbReference type="InterPro" id="IPR018044">
    <property type="entry name" value="Peptidase_S11"/>
</dbReference>
<dbReference type="EMBL" id="SLWV01000001">
    <property type="protein sequence ID" value="TCO79828.1"/>
    <property type="molecule type" value="Genomic_DNA"/>
</dbReference>
<dbReference type="EC" id="3.4.16.4" evidence="4"/>
<organism evidence="18 19">
    <name type="scientific">Marinisporobacter balticus</name>
    <dbReference type="NCBI Taxonomy" id="2018667"/>
    <lineage>
        <taxon>Bacteria</taxon>
        <taxon>Bacillati</taxon>
        <taxon>Bacillota</taxon>
        <taxon>Clostridia</taxon>
        <taxon>Peptostreptococcales</taxon>
        <taxon>Thermotaleaceae</taxon>
        <taxon>Marinisporobacter</taxon>
    </lineage>
</organism>
<gene>
    <name evidence="18" type="ORF">EV214_10159</name>
</gene>
<evidence type="ECO:0000256" key="6">
    <source>
        <dbReference type="ARBA" id="ARBA00022670"/>
    </source>
</evidence>
<comment type="catalytic activity">
    <reaction evidence="12">
        <text>Preferential cleavage: (Ac)2-L-Lys-D-Ala-|-D-Ala. Also transpeptidation of peptidyl-alanyl moieties that are N-acyl substituents of D-alanine.</text>
        <dbReference type="EC" id="3.4.16.4"/>
    </reaction>
</comment>
<keyword evidence="9" id="KW-0133">Cell shape</keyword>
<evidence type="ECO:0000256" key="7">
    <source>
        <dbReference type="ARBA" id="ARBA00022729"/>
    </source>
</evidence>
<comment type="caution">
    <text evidence="18">The sequence shown here is derived from an EMBL/GenBank/DDBJ whole genome shotgun (WGS) entry which is preliminary data.</text>
</comment>
<dbReference type="PANTHER" id="PTHR21581">
    <property type="entry name" value="D-ALANYL-D-ALANINE CARBOXYPEPTIDASE"/>
    <property type="match status" value="1"/>
</dbReference>
<evidence type="ECO:0000256" key="5">
    <source>
        <dbReference type="ARBA" id="ARBA00022645"/>
    </source>
</evidence>
<dbReference type="SMART" id="SM00936">
    <property type="entry name" value="PBP5_C"/>
    <property type="match status" value="1"/>
</dbReference>
<feature type="domain" description="Peptidase S11 D-Ala-D-Ala carboxypeptidase A C-terminal" evidence="17">
    <location>
        <begin position="282"/>
        <end position="372"/>
    </location>
</feature>
<dbReference type="GO" id="GO:0071555">
    <property type="term" value="P:cell wall organization"/>
    <property type="evidence" value="ECO:0007669"/>
    <property type="project" value="UniProtKB-KW"/>
</dbReference>
<dbReference type="GO" id="GO:0008360">
    <property type="term" value="P:regulation of cell shape"/>
    <property type="evidence" value="ECO:0007669"/>
    <property type="project" value="UniProtKB-KW"/>
</dbReference>
<dbReference type="AlphaFoldDB" id="A0A4R2LAM8"/>
<keyword evidence="16" id="KW-1133">Transmembrane helix</keyword>